<sequence length="213" mass="24188">MCANVGDELDECPQRMRSEHSKQSILVDLMQIETILLYTGIGCWMVSRLTSLVVVKGHYTSISDKVVKLEFSPSFSDGLRKKQHCNDQFHCLLGGCPSVTFCLRAITEGEEHLSLGSADAKFSEKDRIHAAEHHLPSEDRRRSKDSTVTFPEVIHTWAVCRTYLLLKQIEGRTLERYWPSLFSGQRSSIDITITKLCKSLAKNKYILLSLVRV</sequence>
<dbReference type="EMBL" id="GG663367">
    <property type="protein sequence ID" value="EEH07312.1"/>
    <property type="molecule type" value="Genomic_DNA"/>
</dbReference>
<dbReference type="AlphaFoldDB" id="C0NN64"/>
<accession>C0NN64</accession>
<proteinExistence type="predicted"/>
<dbReference type="HOGENOM" id="CLU_1294043_0_0_1"/>
<keyword evidence="2" id="KW-1185">Reference proteome</keyword>
<gene>
    <name evidence="1" type="ORF">HCBG_04191</name>
</gene>
<dbReference type="RefSeq" id="XP_045287793.1">
    <property type="nucleotide sequence ID" value="XM_045431240.1"/>
</dbReference>
<evidence type="ECO:0000313" key="2">
    <source>
        <dbReference type="Proteomes" id="UP000001631"/>
    </source>
</evidence>
<dbReference type="InParanoid" id="C0NN64"/>
<dbReference type="Proteomes" id="UP000001631">
    <property type="component" value="Unassembled WGS sequence"/>
</dbReference>
<name>C0NN64_AJECG</name>
<organism evidence="1 2">
    <name type="scientific">Ajellomyces capsulatus (strain G186AR / H82 / ATCC MYA-2454 / RMSCC 2432)</name>
    <name type="common">Darling's disease fungus</name>
    <name type="synonym">Histoplasma capsulatum</name>
    <dbReference type="NCBI Taxonomy" id="447093"/>
    <lineage>
        <taxon>Eukaryota</taxon>
        <taxon>Fungi</taxon>
        <taxon>Dikarya</taxon>
        <taxon>Ascomycota</taxon>
        <taxon>Pezizomycotina</taxon>
        <taxon>Eurotiomycetes</taxon>
        <taxon>Eurotiomycetidae</taxon>
        <taxon>Onygenales</taxon>
        <taxon>Ajellomycetaceae</taxon>
        <taxon>Histoplasma</taxon>
    </lineage>
</organism>
<protein>
    <submittedName>
        <fullName evidence="1">Uncharacterized protein</fullName>
    </submittedName>
</protein>
<reference evidence="1" key="1">
    <citation type="submission" date="2009-02" db="EMBL/GenBank/DDBJ databases">
        <title>The Genome Sequence of Ajellomyces capsulatus strain G186AR.</title>
        <authorList>
            <consortium name="The Broad Institute Genome Sequencing Platform"/>
            <person name="Champion M."/>
            <person name="Cuomo C."/>
            <person name="Ma L.-J."/>
            <person name="Henn M.R."/>
            <person name="Sil A."/>
            <person name="Goldman B."/>
            <person name="Young S.K."/>
            <person name="Kodira C.D."/>
            <person name="Zeng Q."/>
            <person name="Koehrsen M."/>
            <person name="Alvarado L."/>
            <person name="Berlin A."/>
            <person name="Borenstein D."/>
            <person name="Chen Z."/>
            <person name="Engels R."/>
            <person name="Freedman E."/>
            <person name="Gellesch M."/>
            <person name="Goldberg J."/>
            <person name="Griggs A."/>
            <person name="Gujja S."/>
            <person name="Heiman D."/>
            <person name="Hepburn T."/>
            <person name="Howarth C."/>
            <person name="Jen D."/>
            <person name="Larson L."/>
            <person name="Lewis B."/>
            <person name="Mehta T."/>
            <person name="Park D."/>
            <person name="Pearson M."/>
            <person name="Roberts A."/>
            <person name="Saif S."/>
            <person name="Shea T."/>
            <person name="Shenoy N."/>
            <person name="Sisk P."/>
            <person name="Stolte C."/>
            <person name="Sykes S."/>
            <person name="Walk T."/>
            <person name="White J."/>
            <person name="Yandava C."/>
            <person name="Klein B."/>
            <person name="McEwen J.G."/>
            <person name="Puccia R."/>
            <person name="Goldman G.H."/>
            <person name="Felipe M.S."/>
            <person name="Nino-Vega G."/>
            <person name="San-Blas G."/>
            <person name="Taylor J."/>
            <person name="Mendoza L."/>
            <person name="Galagan J."/>
            <person name="Nusbaum C."/>
            <person name="Birren B."/>
        </authorList>
    </citation>
    <scope>NUCLEOTIDE SEQUENCE</scope>
    <source>
        <strain evidence="1">G186AR</strain>
    </source>
</reference>
<evidence type="ECO:0000313" key="1">
    <source>
        <dbReference type="EMBL" id="EEH07312.1"/>
    </source>
</evidence>
<dbReference type="GeneID" id="69037207"/>